<name>B6K051_SCHJY</name>
<dbReference type="SUPFAM" id="SSF52821">
    <property type="entry name" value="Rhodanese/Cell cycle control phosphatase"/>
    <property type="match status" value="1"/>
</dbReference>
<dbReference type="GO" id="GO:0004792">
    <property type="term" value="F:thiosulfate-cyanide sulfurtransferase activity"/>
    <property type="evidence" value="ECO:0000318"/>
    <property type="project" value="GO_Central"/>
</dbReference>
<evidence type="ECO:0000313" key="3">
    <source>
        <dbReference type="JaponicusDB" id="SJAG_01239"/>
    </source>
</evidence>
<proteinExistence type="predicted"/>
<keyword evidence="4" id="KW-1185">Reference proteome</keyword>
<dbReference type="AlphaFoldDB" id="B6K051"/>
<dbReference type="EMBL" id="KE651168">
    <property type="protein sequence ID" value="EEB06201.2"/>
    <property type="molecule type" value="Genomic_DNA"/>
</dbReference>
<reference evidence="2 4" key="1">
    <citation type="journal article" date="2011" name="Science">
        <title>Comparative functional genomics of the fission yeasts.</title>
        <authorList>
            <person name="Rhind N."/>
            <person name="Chen Z."/>
            <person name="Yassour M."/>
            <person name="Thompson D.A."/>
            <person name="Haas B.J."/>
            <person name="Habib N."/>
            <person name="Wapinski I."/>
            <person name="Roy S."/>
            <person name="Lin M.F."/>
            <person name="Heiman D.I."/>
            <person name="Young S.K."/>
            <person name="Furuya K."/>
            <person name="Guo Y."/>
            <person name="Pidoux A."/>
            <person name="Chen H.M."/>
            <person name="Robbertse B."/>
            <person name="Goldberg J.M."/>
            <person name="Aoki K."/>
            <person name="Bayne E.H."/>
            <person name="Berlin A.M."/>
            <person name="Desjardins C.A."/>
            <person name="Dobbs E."/>
            <person name="Dukaj L."/>
            <person name="Fan L."/>
            <person name="FitzGerald M.G."/>
            <person name="French C."/>
            <person name="Gujja S."/>
            <person name="Hansen K."/>
            <person name="Keifenheim D."/>
            <person name="Levin J.Z."/>
            <person name="Mosher R.A."/>
            <person name="Mueller C.A."/>
            <person name="Pfiffner J."/>
            <person name="Priest M."/>
            <person name="Russ C."/>
            <person name="Smialowska A."/>
            <person name="Swoboda P."/>
            <person name="Sykes S.M."/>
            <person name="Vaughn M."/>
            <person name="Vengrova S."/>
            <person name="Yoder R."/>
            <person name="Zeng Q."/>
            <person name="Allshire R."/>
            <person name="Baulcombe D."/>
            <person name="Birren B.W."/>
            <person name="Brown W."/>
            <person name="Ekwall K."/>
            <person name="Kellis M."/>
            <person name="Leatherwood J."/>
            <person name="Levin H."/>
            <person name="Margalit H."/>
            <person name="Martienssen R."/>
            <person name="Nieduszynski C.A."/>
            <person name="Spatafora J.W."/>
            <person name="Friedman N."/>
            <person name="Dalgaard J.Z."/>
            <person name="Baumann P."/>
            <person name="Niki H."/>
            <person name="Regev A."/>
            <person name="Nusbaum C."/>
        </authorList>
    </citation>
    <scope>NUCLEOTIDE SEQUENCE [LARGE SCALE GENOMIC DNA]</scope>
    <source>
        <strain evidence="4">yFS275 / FY16936</strain>
    </source>
</reference>
<feature type="domain" description="Rhodanese" evidence="1">
    <location>
        <begin position="53"/>
        <end position="150"/>
    </location>
</feature>
<accession>B6K051</accession>
<dbReference type="HOGENOM" id="CLU_089574_0_2_1"/>
<gene>
    <name evidence="3" type="primary">rdl2</name>
    <name evidence="2" type="ORF">SJAG_01239</name>
</gene>
<dbReference type="CDD" id="cd01519">
    <property type="entry name" value="RHOD_HSP67B2"/>
    <property type="match status" value="1"/>
</dbReference>
<dbReference type="eggNOG" id="KOG1530">
    <property type="taxonomic scope" value="Eukaryota"/>
</dbReference>
<dbReference type="PROSITE" id="PS50206">
    <property type="entry name" value="RHODANESE_3"/>
    <property type="match status" value="1"/>
</dbReference>
<dbReference type="STRING" id="402676.B6K051"/>
<dbReference type="OrthoDB" id="566238at2759"/>
<dbReference type="SMART" id="SM00450">
    <property type="entry name" value="RHOD"/>
    <property type="match status" value="1"/>
</dbReference>
<dbReference type="PANTHER" id="PTHR44086">
    <property type="entry name" value="THIOSULFATE SULFURTRANSFERASE RDL2, MITOCHONDRIAL-RELATED"/>
    <property type="match status" value="1"/>
</dbReference>
<dbReference type="JaponicusDB" id="SJAG_01239">
    <property type="gene designation" value="rdl2"/>
</dbReference>
<dbReference type="Proteomes" id="UP000001744">
    <property type="component" value="Unassembled WGS sequence"/>
</dbReference>
<dbReference type="VEuPathDB" id="FungiDB:SJAG_01239"/>
<dbReference type="OMA" id="REPYELF"/>
<dbReference type="InterPro" id="IPR036873">
    <property type="entry name" value="Rhodanese-like_dom_sf"/>
</dbReference>
<dbReference type="GeneID" id="7048390"/>
<evidence type="ECO:0000313" key="2">
    <source>
        <dbReference type="EMBL" id="EEB06201.2"/>
    </source>
</evidence>
<sequence length="152" mass="16924">MPFRSIQRFVSPGSPISRLLSIRLFSQSAVMHEIAILNYQQVKKLSERNPADLNGSSVLVDVREPDEFKAGAIPTAVNLPLSVIDSAMRMDDASFEKKYGFRKPSVTDHVIVYCRSGKRSTNASQILERLGYSNLGNYVGSYLDWASHNTNA</sequence>
<organism evidence="2 4">
    <name type="scientific">Schizosaccharomyces japonicus (strain yFS275 / FY16936)</name>
    <name type="common">Fission yeast</name>
    <dbReference type="NCBI Taxonomy" id="402676"/>
    <lineage>
        <taxon>Eukaryota</taxon>
        <taxon>Fungi</taxon>
        <taxon>Dikarya</taxon>
        <taxon>Ascomycota</taxon>
        <taxon>Taphrinomycotina</taxon>
        <taxon>Schizosaccharomycetes</taxon>
        <taxon>Schizosaccharomycetales</taxon>
        <taxon>Schizosaccharomycetaceae</taxon>
        <taxon>Schizosaccharomyces</taxon>
    </lineage>
</organism>
<dbReference type="GO" id="GO:0005739">
    <property type="term" value="C:mitochondrion"/>
    <property type="evidence" value="ECO:0000318"/>
    <property type="project" value="GO_Central"/>
</dbReference>
<dbReference type="InterPro" id="IPR001763">
    <property type="entry name" value="Rhodanese-like_dom"/>
</dbReference>
<protein>
    <submittedName>
        <fullName evidence="2">Protein phosphatase Fmp31</fullName>
    </submittedName>
</protein>
<dbReference type="PANTHER" id="PTHR44086:SF10">
    <property type="entry name" value="THIOSULFATE SULFURTRANSFERASE_RHODANESE-LIKE DOMAIN-CONTAINING PROTEIN 3"/>
    <property type="match status" value="1"/>
</dbReference>
<evidence type="ECO:0000259" key="1">
    <source>
        <dbReference type="PROSITE" id="PS50206"/>
    </source>
</evidence>
<dbReference type="RefSeq" id="XP_002172494.2">
    <property type="nucleotide sequence ID" value="XM_002172458.2"/>
</dbReference>
<evidence type="ECO:0000313" key="4">
    <source>
        <dbReference type="Proteomes" id="UP000001744"/>
    </source>
</evidence>
<dbReference type="Gene3D" id="3.40.250.10">
    <property type="entry name" value="Rhodanese-like domain"/>
    <property type="match status" value="1"/>
</dbReference>
<dbReference type="Pfam" id="PF00581">
    <property type="entry name" value="Rhodanese"/>
    <property type="match status" value="1"/>
</dbReference>